<dbReference type="AlphaFoldDB" id="A0A6L2PP80"/>
<dbReference type="OrthoDB" id="5974715at2759"/>
<keyword evidence="4" id="KW-0965">Cell junction</keyword>
<feature type="region of interest" description="Disordered" evidence="7">
    <location>
        <begin position="726"/>
        <end position="753"/>
    </location>
</feature>
<evidence type="ECO:0000256" key="3">
    <source>
        <dbReference type="ARBA" id="ARBA00022553"/>
    </source>
</evidence>
<comment type="caution">
    <text evidence="10">The sequence shown here is derived from an EMBL/GenBank/DDBJ whole genome shotgun (WGS) entry which is preliminary data.</text>
</comment>
<evidence type="ECO:0000256" key="4">
    <source>
        <dbReference type="ARBA" id="ARBA00022949"/>
    </source>
</evidence>
<organism evidence="10 11">
    <name type="scientific">Coptotermes formosanus</name>
    <name type="common">Formosan subterranean termite</name>
    <dbReference type="NCBI Taxonomy" id="36987"/>
    <lineage>
        <taxon>Eukaryota</taxon>
        <taxon>Metazoa</taxon>
        <taxon>Ecdysozoa</taxon>
        <taxon>Arthropoda</taxon>
        <taxon>Hexapoda</taxon>
        <taxon>Insecta</taxon>
        <taxon>Pterygota</taxon>
        <taxon>Neoptera</taxon>
        <taxon>Polyneoptera</taxon>
        <taxon>Dictyoptera</taxon>
        <taxon>Blattodea</taxon>
        <taxon>Blattoidea</taxon>
        <taxon>Termitoidae</taxon>
        <taxon>Rhinotermitidae</taxon>
        <taxon>Coptotermes</taxon>
    </lineage>
</organism>
<feature type="transmembrane region" description="Helical" evidence="8">
    <location>
        <begin position="1083"/>
        <end position="1105"/>
    </location>
</feature>
<dbReference type="PANTHER" id="PTHR14826:SF14">
    <property type="entry name" value="ANGIOMOTIN_C DOMAIN-CONTAINING PROTEIN"/>
    <property type="match status" value="1"/>
</dbReference>
<comment type="subcellular location">
    <subcellularLocation>
        <location evidence="1">Cell junction</location>
    </subcellularLocation>
</comment>
<feature type="region of interest" description="Disordered" evidence="7">
    <location>
        <begin position="326"/>
        <end position="346"/>
    </location>
</feature>
<keyword evidence="8" id="KW-0812">Transmembrane</keyword>
<dbReference type="InterPro" id="IPR024646">
    <property type="entry name" value="Angiomotin_C"/>
</dbReference>
<dbReference type="EMBL" id="BLKM01000329">
    <property type="protein sequence ID" value="GFG31777.1"/>
    <property type="molecule type" value="Genomic_DNA"/>
</dbReference>
<evidence type="ECO:0000256" key="7">
    <source>
        <dbReference type="SAM" id="MobiDB-lite"/>
    </source>
</evidence>
<feature type="region of interest" description="Disordered" evidence="7">
    <location>
        <begin position="135"/>
        <end position="160"/>
    </location>
</feature>
<feature type="compositionally biased region" description="Gly residues" evidence="7">
    <location>
        <begin position="577"/>
        <end position="593"/>
    </location>
</feature>
<dbReference type="Proteomes" id="UP000502823">
    <property type="component" value="Unassembled WGS sequence"/>
</dbReference>
<feature type="compositionally biased region" description="Low complexity" evidence="7">
    <location>
        <begin position="1067"/>
        <end position="1078"/>
    </location>
</feature>
<evidence type="ECO:0000259" key="9">
    <source>
        <dbReference type="Pfam" id="PF12240"/>
    </source>
</evidence>
<comment type="similarity">
    <text evidence="2">Belongs to the angiomotin family.</text>
</comment>
<feature type="domain" description="Angiomotin C-terminal" evidence="9">
    <location>
        <begin position="534"/>
        <end position="731"/>
    </location>
</feature>
<name>A0A6L2PP80_COPFO</name>
<keyword evidence="8" id="KW-1133">Transmembrane helix</keyword>
<evidence type="ECO:0000313" key="11">
    <source>
        <dbReference type="Proteomes" id="UP000502823"/>
    </source>
</evidence>
<keyword evidence="5 6" id="KW-0175">Coiled coil</keyword>
<evidence type="ECO:0000313" key="10">
    <source>
        <dbReference type="EMBL" id="GFG31777.1"/>
    </source>
</evidence>
<dbReference type="PRINTS" id="PR01807">
    <property type="entry name" value="ANGIOMOTIN"/>
</dbReference>
<feature type="region of interest" description="Disordered" evidence="7">
    <location>
        <begin position="571"/>
        <end position="614"/>
    </location>
</feature>
<dbReference type="GO" id="GO:0005923">
    <property type="term" value="C:bicellular tight junction"/>
    <property type="evidence" value="ECO:0007669"/>
    <property type="project" value="TreeGrafter"/>
</dbReference>
<dbReference type="PANTHER" id="PTHR14826">
    <property type="entry name" value="ANGIOMOTIN"/>
    <property type="match status" value="1"/>
</dbReference>
<feature type="compositionally biased region" description="Basic and acidic residues" evidence="7">
    <location>
        <begin position="1005"/>
        <end position="1019"/>
    </location>
</feature>
<protein>
    <recommendedName>
        <fullName evidence="9">Angiomotin C-terminal domain-containing protein</fullName>
    </recommendedName>
</protein>
<feature type="coiled-coil region" evidence="6">
    <location>
        <begin position="472"/>
        <end position="568"/>
    </location>
</feature>
<evidence type="ECO:0000256" key="1">
    <source>
        <dbReference type="ARBA" id="ARBA00004282"/>
    </source>
</evidence>
<reference evidence="11" key="1">
    <citation type="submission" date="2020-01" db="EMBL/GenBank/DDBJ databases">
        <title>Draft genome sequence of the Termite Coptotermes fromosanus.</title>
        <authorList>
            <person name="Itakura S."/>
            <person name="Yosikawa Y."/>
            <person name="Umezawa K."/>
        </authorList>
    </citation>
    <scope>NUCLEOTIDE SEQUENCE [LARGE SCALE GENOMIC DNA]</scope>
</reference>
<feature type="region of interest" description="Disordered" evidence="7">
    <location>
        <begin position="1"/>
        <end position="77"/>
    </location>
</feature>
<feature type="region of interest" description="Disordered" evidence="7">
    <location>
        <begin position="912"/>
        <end position="1078"/>
    </location>
</feature>
<sequence length="1161" mass="127798">MSSLQPSSRFIPFTNSAQRTQHLPGQGAGFSQSLSGSETDVSTSNENLSHEERYVIRHTARQEPQGQENLSSNRSSLDVSSSSYNTLIIHGAGDEPWTGRLSGIRDLQDTGTPGYLNSHSGNYTADPGKAVVQCQKMGSHSPSPSLGGNKEPSARANYEATSGRHFDPSVREITDIPDDYLNQSQVLKHLAKEVKVVPSSSSGASGRDSNAPLIEDGESSINENPCLSDQLKRSSLSRVGPGGSSGNEMTVKLDHDSLLPLDYDLSSLPPPPEYPKWMGSSSPLTVVQRHKIIPHSSITPEKLSLSRSQPDLSRIGTGKVVTDVIGPMGVATSPRPNTHGREDIESQGREVWPPAEMVEILMQENSSLKAELEMCYQKVSKSQKLEQEVGKVHRAHEELVQASERRERLERAARSRLQGDLRRMQEVNRALHEKVELLSTQLLTGRPQNQNDLPDMAAENLRKELGKREIFIAQLITQNKELVAAKERQEIELAAQRATLQEQRTHIDILDTALTNAQGNVVRLEEECRKKQMYVERVAQLQRALSSLQLASDRREQTERKLRLQLERELRNERARAGGGGTDEGDVGSGENGVNGSQNGSQSGETAPELKRKLRERDEKIMRLEGEVAKWEQRYLEESALRQAAIDAASIPKDAKIAALEKTSQETEKLIAEARSEKIRHMDEVHAAQKKVADLESRMKDLESKLAERDAMIRVLQKHTYEKDVSSSSYQSMLGRSPHHTPHPSLHGNSDLGAVLGTSVSREELDPVSTTGVFSTVSSVLTSSCSTGISSYAGSDSGAYHHPLGTSYSARKYGSTTNKSFDDTKKSLDDQLKELDSQLDSQLLSKRGLCCFPGFSNTSTTPRKGKLPKPLLAGVGGTSPHHHLFEPGFLQGLVPNRYEQGRPEEILLLEKQGRSSQQQRMQESCLGGGPTNTRNRSGSLPPSSLPRPRRTHKVAGSKERRLGEYGRLSDGEGRKTPATSCEGSDATGPKGRESPARSQIPPPRKLGEYGRLSDSESRSIGKAGSTTRIGQGGTTNGTKAGDDSKLRLIPVPRTRRGSSLTRDNKPSSTDSSSSRSVAGSGGLYLHLFYMVFVSYVDILLTGYVMNWKGERRNCLNYYISVQLPERTKESLKNLRKFNLWAEIRSRDMKLEYEPLHRAAGS</sequence>
<dbReference type="InterPro" id="IPR009114">
    <property type="entry name" value="Angiomotin"/>
</dbReference>
<feature type="compositionally biased region" description="Polar residues" evidence="7">
    <location>
        <begin position="1"/>
        <end position="47"/>
    </location>
</feature>
<keyword evidence="11" id="KW-1185">Reference proteome</keyword>
<feature type="region of interest" description="Disordered" evidence="7">
    <location>
        <begin position="196"/>
        <end position="250"/>
    </location>
</feature>
<dbReference type="InParanoid" id="A0A6L2PP80"/>
<dbReference type="GO" id="GO:0030036">
    <property type="term" value="P:actin cytoskeleton organization"/>
    <property type="evidence" value="ECO:0007669"/>
    <property type="project" value="TreeGrafter"/>
</dbReference>
<feature type="compositionally biased region" description="Low complexity" evidence="7">
    <location>
        <begin position="199"/>
        <end position="209"/>
    </location>
</feature>
<feature type="compositionally biased region" description="Polar residues" evidence="7">
    <location>
        <begin position="219"/>
        <end position="237"/>
    </location>
</feature>
<evidence type="ECO:0000256" key="6">
    <source>
        <dbReference type="SAM" id="Coils"/>
    </source>
</evidence>
<feature type="coiled-coil region" evidence="6">
    <location>
        <begin position="392"/>
        <end position="441"/>
    </location>
</feature>
<dbReference type="GO" id="GO:0031410">
    <property type="term" value="C:cytoplasmic vesicle"/>
    <property type="evidence" value="ECO:0007669"/>
    <property type="project" value="TreeGrafter"/>
</dbReference>
<evidence type="ECO:0000256" key="8">
    <source>
        <dbReference type="SAM" id="Phobius"/>
    </source>
</evidence>
<proteinExistence type="inferred from homology"/>
<dbReference type="InterPro" id="IPR051747">
    <property type="entry name" value="Angiomotin-like"/>
</dbReference>
<feature type="compositionally biased region" description="Basic and acidic residues" evidence="7">
    <location>
        <begin position="956"/>
        <end position="975"/>
    </location>
</feature>
<keyword evidence="3" id="KW-0597">Phosphoprotein</keyword>
<accession>A0A6L2PP80</accession>
<dbReference type="GO" id="GO:0005886">
    <property type="term" value="C:plasma membrane"/>
    <property type="evidence" value="ECO:0007669"/>
    <property type="project" value="TreeGrafter"/>
</dbReference>
<keyword evidence="8" id="KW-0472">Membrane</keyword>
<feature type="compositionally biased region" description="Polar residues" evidence="7">
    <location>
        <begin position="136"/>
        <end position="146"/>
    </location>
</feature>
<evidence type="ECO:0000256" key="2">
    <source>
        <dbReference type="ARBA" id="ARBA00010300"/>
    </source>
</evidence>
<dbReference type="GO" id="GO:0030334">
    <property type="term" value="P:regulation of cell migration"/>
    <property type="evidence" value="ECO:0007669"/>
    <property type="project" value="TreeGrafter"/>
</dbReference>
<evidence type="ECO:0000256" key="5">
    <source>
        <dbReference type="ARBA" id="ARBA00023054"/>
    </source>
</evidence>
<dbReference type="Pfam" id="PF12240">
    <property type="entry name" value="Angiomotin_C"/>
    <property type="match status" value="1"/>
</dbReference>
<feature type="compositionally biased region" description="Low complexity" evidence="7">
    <location>
        <begin position="594"/>
        <end position="605"/>
    </location>
</feature>
<gene>
    <name evidence="10" type="ORF">Cfor_04215</name>
</gene>